<protein>
    <submittedName>
        <fullName evidence="1">Uncharacterized protein</fullName>
    </submittedName>
</protein>
<accession>A0AA35SMT4</accession>
<sequence length="14" mass="1498">MSRVGRLPIPCPTA</sequence>
<keyword evidence="2" id="KW-1185">Reference proteome</keyword>
<reference evidence="1" key="1">
    <citation type="submission" date="2023-03" db="EMBL/GenBank/DDBJ databases">
        <authorList>
            <person name="Steffen K."/>
            <person name="Cardenas P."/>
        </authorList>
    </citation>
    <scope>NUCLEOTIDE SEQUENCE</scope>
</reference>
<name>A0AA35SMT4_GEOBA</name>
<gene>
    <name evidence="1" type="ORF">GBAR_LOCUS18335</name>
</gene>
<comment type="caution">
    <text evidence="1">The sequence shown here is derived from an EMBL/GenBank/DDBJ whole genome shotgun (WGS) entry which is preliminary data.</text>
</comment>
<organism evidence="1 2">
    <name type="scientific">Geodia barretti</name>
    <name type="common">Barrett's horny sponge</name>
    <dbReference type="NCBI Taxonomy" id="519541"/>
    <lineage>
        <taxon>Eukaryota</taxon>
        <taxon>Metazoa</taxon>
        <taxon>Porifera</taxon>
        <taxon>Demospongiae</taxon>
        <taxon>Heteroscleromorpha</taxon>
        <taxon>Tetractinellida</taxon>
        <taxon>Astrophorina</taxon>
        <taxon>Geodiidae</taxon>
        <taxon>Geodia</taxon>
    </lineage>
</organism>
<proteinExistence type="predicted"/>
<evidence type="ECO:0000313" key="2">
    <source>
        <dbReference type="Proteomes" id="UP001174909"/>
    </source>
</evidence>
<dbReference type="Proteomes" id="UP001174909">
    <property type="component" value="Unassembled WGS sequence"/>
</dbReference>
<evidence type="ECO:0000313" key="1">
    <source>
        <dbReference type="EMBL" id="CAI8032429.1"/>
    </source>
</evidence>
<dbReference type="EMBL" id="CASHTH010002603">
    <property type="protein sequence ID" value="CAI8032429.1"/>
    <property type="molecule type" value="Genomic_DNA"/>
</dbReference>